<accession>A0A9W8BGI4</accession>
<proteinExistence type="predicted"/>
<dbReference type="AlphaFoldDB" id="A0A9W8BGI4"/>
<dbReference type="Pfam" id="PF07426">
    <property type="entry name" value="Dynactin_p22"/>
    <property type="match status" value="1"/>
</dbReference>
<organism evidence="1 2">
    <name type="scientific">Coemansia thaxteri</name>
    <dbReference type="NCBI Taxonomy" id="2663907"/>
    <lineage>
        <taxon>Eukaryota</taxon>
        <taxon>Fungi</taxon>
        <taxon>Fungi incertae sedis</taxon>
        <taxon>Zoopagomycota</taxon>
        <taxon>Kickxellomycotina</taxon>
        <taxon>Kickxellomycetes</taxon>
        <taxon>Kickxellales</taxon>
        <taxon>Kickxellaceae</taxon>
        <taxon>Coemansia</taxon>
    </lineage>
</organism>
<dbReference type="Proteomes" id="UP001150907">
    <property type="component" value="Unassembled WGS sequence"/>
</dbReference>
<evidence type="ECO:0008006" key="3">
    <source>
        <dbReference type="Google" id="ProtNLM"/>
    </source>
</evidence>
<gene>
    <name evidence="1" type="ORF">H4R26_001121</name>
</gene>
<keyword evidence="2" id="KW-1185">Reference proteome</keyword>
<reference evidence="1" key="1">
    <citation type="submission" date="2022-07" db="EMBL/GenBank/DDBJ databases">
        <title>Phylogenomic reconstructions and comparative analyses of Kickxellomycotina fungi.</title>
        <authorList>
            <person name="Reynolds N.K."/>
            <person name="Stajich J.E."/>
            <person name="Barry K."/>
            <person name="Grigoriev I.V."/>
            <person name="Crous P."/>
            <person name="Smith M.E."/>
        </authorList>
    </citation>
    <scope>NUCLEOTIDE SEQUENCE</scope>
    <source>
        <strain evidence="1">IMI 214461</strain>
    </source>
</reference>
<dbReference type="OrthoDB" id="16729at2759"/>
<dbReference type="PANTHER" id="PTHR28360:SF1">
    <property type="entry name" value="DYNACTIN SUBUNIT 3"/>
    <property type="match status" value="1"/>
</dbReference>
<dbReference type="InterPro" id="IPR009991">
    <property type="entry name" value="DCTN3"/>
</dbReference>
<dbReference type="EMBL" id="JANBQF010000044">
    <property type="protein sequence ID" value="KAJ2006889.1"/>
    <property type="molecule type" value="Genomic_DNA"/>
</dbReference>
<name>A0A9W8BGI4_9FUNG</name>
<comment type="caution">
    <text evidence="1">The sequence shown here is derived from an EMBL/GenBank/DDBJ whole genome shotgun (WGS) entry which is preliminary data.</text>
</comment>
<protein>
    <recommendedName>
        <fullName evidence="3">Dynactin subunit 3</fullName>
    </recommendedName>
</protein>
<dbReference type="GO" id="GO:0061640">
    <property type="term" value="P:cytoskeleton-dependent cytokinesis"/>
    <property type="evidence" value="ECO:0007669"/>
    <property type="project" value="InterPro"/>
</dbReference>
<evidence type="ECO:0000313" key="1">
    <source>
        <dbReference type="EMBL" id="KAJ2006889.1"/>
    </source>
</evidence>
<dbReference type="GO" id="GO:0005869">
    <property type="term" value="C:dynactin complex"/>
    <property type="evidence" value="ECO:0007669"/>
    <property type="project" value="InterPro"/>
</dbReference>
<dbReference type="PANTHER" id="PTHR28360">
    <property type="entry name" value="DYNACTIN SUBUNIT 3"/>
    <property type="match status" value="1"/>
</dbReference>
<sequence length="185" mass="20503">MDVLNARLESLERSVLSADGPTSTENVSEQVALIERQLGRVLADHAPLTQGLEKYDRLKGIIDGDGDLDLSRRLLGLGAKTELILLNNGAMQTLADLRTIRDLQSKISQPEYSAAAELLPRARELEQRHCQQAAELKQAVADISSVVDRYHSETEALSELFIRWDQILAGLECGATELETKRRRG</sequence>
<evidence type="ECO:0000313" key="2">
    <source>
        <dbReference type="Proteomes" id="UP001150907"/>
    </source>
</evidence>